<evidence type="ECO:0000256" key="1">
    <source>
        <dbReference type="SAM" id="Phobius"/>
    </source>
</evidence>
<organism evidence="2 3">
    <name type="scientific">Castanea mollissima</name>
    <name type="common">Chinese chestnut</name>
    <dbReference type="NCBI Taxonomy" id="60419"/>
    <lineage>
        <taxon>Eukaryota</taxon>
        <taxon>Viridiplantae</taxon>
        <taxon>Streptophyta</taxon>
        <taxon>Embryophyta</taxon>
        <taxon>Tracheophyta</taxon>
        <taxon>Spermatophyta</taxon>
        <taxon>Magnoliopsida</taxon>
        <taxon>eudicotyledons</taxon>
        <taxon>Gunneridae</taxon>
        <taxon>Pentapetalae</taxon>
        <taxon>rosids</taxon>
        <taxon>fabids</taxon>
        <taxon>Fagales</taxon>
        <taxon>Fagaceae</taxon>
        <taxon>Castanea</taxon>
    </lineage>
</organism>
<feature type="transmembrane region" description="Helical" evidence="1">
    <location>
        <begin position="34"/>
        <end position="53"/>
    </location>
</feature>
<dbReference type="AlphaFoldDB" id="A0A8J4Q1Q0"/>
<keyword evidence="1" id="KW-0812">Transmembrane</keyword>
<protein>
    <submittedName>
        <fullName evidence="2">Uncharacterized protein</fullName>
    </submittedName>
</protein>
<keyword evidence="1" id="KW-1133">Transmembrane helix</keyword>
<keyword evidence="1" id="KW-0472">Membrane</keyword>
<reference evidence="2" key="1">
    <citation type="submission" date="2020-03" db="EMBL/GenBank/DDBJ databases">
        <title>Castanea mollissima Vanexum genome sequencing.</title>
        <authorList>
            <person name="Staton M."/>
        </authorList>
    </citation>
    <scope>NUCLEOTIDE SEQUENCE</scope>
    <source>
        <tissue evidence="2">Leaf</tissue>
    </source>
</reference>
<proteinExistence type="predicted"/>
<accession>A0A8J4Q1Q0</accession>
<sequence length="103" mass="11416">MKIFPWVEVLLVRAKGEPMSSIFCYEKLRDGKSIAIYMAFIVLYFKILVLDLLSPLVPLLGLESKVVVVVVAGKEERRKYGGNNGSKVLVSPVFTNGESCYGS</sequence>
<dbReference type="EMBL" id="JRKL02012973">
    <property type="protein sequence ID" value="KAF3943335.1"/>
    <property type="molecule type" value="Genomic_DNA"/>
</dbReference>
<evidence type="ECO:0000313" key="2">
    <source>
        <dbReference type="EMBL" id="KAF3943335.1"/>
    </source>
</evidence>
<dbReference type="Proteomes" id="UP000737018">
    <property type="component" value="Unassembled WGS sequence"/>
</dbReference>
<comment type="caution">
    <text evidence="2">The sequence shown here is derived from an EMBL/GenBank/DDBJ whole genome shotgun (WGS) entry which is preliminary data.</text>
</comment>
<name>A0A8J4Q1Q0_9ROSI</name>
<gene>
    <name evidence="2" type="ORF">CMV_030098</name>
</gene>
<keyword evidence="3" id="KW-1185">Reference proteome</keyword>
<evidence type="ECO:0000313" key="3">
    <source>
        <dbReference type="Proteomes" id="UP000737018"/>
    </source>
</evidence>